<name>A0ABV7EEM1_9SPHN</name>
<dbReference type="RefSeq" id="WP_336917840.1">
    <property type="nucleotide sequence ID" value="NZ_JBANRN010000003.1"/>
</dbReference>
<dbReference type="Pfam" id="PF13738">
    <property type="entry name" value="Pyr_redox_3"/>
    <property type="match status" value="1"/>
</dbReference>
<dbReference type="PRINTS" id="PR00469">
    <property type="entry name" value="PNDRDTASEII"/>
</dbReference>
<organism evidence="4 5">
    <name type="scientific">Alteraurantiacibacter lauratis</name>
    <dbReference type="NCBI Taxonomy" id="2054627"/>
    <lineage>
        <taxon>Bacteria</taxon>
        <taxon>Pseudomonadati</taxon>
        <taxon>Pseudomonadota</taxon>
        <taxon>Alphaproteobacteria</taxon>
        <taxon>Sphingomonadales</taxon>
        <taxon>Erythrobacteraceae</taxon>
        <taxon>Alteraurantiacibacter</taxon>
    </lineage>
</organism>
<keyword evidence="4" id="KW-0560">Oxidoreductase</keyword>
<dbReference type="Gene3D" id="3.50.50.60">
    <property type="entry name" value="FAD/NAD(P)-binding domain"/>
    <property type="match status" value="1"/>
</dbReference>
<dbReference type="InterPro" id="IPR051820">
    <property type="entry name" value="FAD-binding_MO"/>
</dbReference>
<dbReference type="GO" id="GO:0004497">
    <property type="term" value="F:monooxygenase activity"/>
    <property type="evidence" value="ECO:0007669"/>
    <property type="project" value="UniProtKB-KW"/>
</dbReference>
<sequence>MSKPVDVLIVGAGISGLSMAVHLQRACPDHRFAIAEARARAGGTWDLFRYPGVRSDSDMHTLGFGFAPWRGEKAIAAGADILAYLDEVIADQGLAPHIAYGTRVLAADWRASEALWHVTLADAAGERVERARFLYLAAGYYDYEEPYQADIPGLERFAGPVVHPQFWPPDLDWSGRRVVVIGSGATAVTLVPALAERAAHVTMLQRTPSWLVAQPSVDRLARALRRILPEKVAYRLTRWINTRLHVLVYNRARKRPDQVAALLTRRLKRALGAAYDPRHFRPPYPPWEQRLCLVPDGDLFRALREGRAAMATGAIAQVEADGVRLQDGTHIPADILVTATGLSLAIGGKIALSLDGAPVDWAKRWFYRNAMFSNVPNLAVVFGYLNASWTLRADMTADYITRVLTEMARRGADVAVPVRSDDAPEKAVDPTFGFSSGYLARAAPLMPRSEAELPWRLNMDYLADLADYRKRPVDDGVLRFGKAGQSPVEQGGELP</sequence>
<dbReference type="PRINTS" id="PR00368">
    <property type="entry name" value="FADPNR"/>
</dbReference>
<comment type="similarity">
    <text evidence="2">Belongs to the FAD-binding monooxygenase family.</text>
</comment>
<dbReference type="InterPro" id="IPR036188">
    <property type="entry name" value="FAD/NAD-bd_sf"/>
</dbReference>
<comment type="caution">
    <text evidence="4">The sequence shown here is derived from an EMBL/GenBank/DDBJ whole genome shotgun (WGS) entry which is preliminary data.</text>
</comment>
<comment type="cofactor">
    <cofactor evidence="1">
        <name>FAD</name>
        <dbReference type="ChEBI" id="CHEBI:57692"/>
    </cofactor>
</comment>
<reference evidence="5" key="1">
    <citation type="journal article" date="2019" name="Int. J. Syst. Evol. Microbiol.">
        <title>The Global Catalogue of Microorganisms (GCM) 10K type strain sequencing project: providing services to taxonomists for standard genome sequencing and annotation.</title>
        <authorList>
            <consortium name="The Broad Institute Genomics Platform"/>
            <consortium name="The Broad Institute Genome Sequencing Center for Infectious Disease"/>
            <person name="Wu L."/>
            <person name="Ma J."/>
        </authorList>
    </citation>
    <scope>NUCLEOTIDE SEQUENCE [LARGE SCALE GENOMIC DNA]</scope>
    <source>
        <strain evidence="5">KCTC 52606</strain>
    </source>
</reference>
<keyword evidence="5" id="KW-1185">Reference proteome</keyword>
<dbReference type="Proteomes" id="UP001595378">
    <property type="component" value="Unassembled WGS sequence"/>
</dbReference>
<gene>
    <name evidence="4" type="ORF">ACFODK_03930</name>
</gene>
<evidence type="ECO:0000256" key="1">
    <source>
        <dbReference type="ARBA" id="ARBA00001974"/>
    </source>
</evidence>
<proteinExistence type="inferred from homology"/>
<accession>A0ABV7EEM1</accession>
<protein>
    <submittedName>
        <fullName evidence="4">Flavin-containing monooxygenase</fullName>
        <ecNumber evidence="4">1.14.13.-</ecNumber>
    </submittedName>
</protein>
<dbReference type="PANTHER" id="PTHR43872">
    <property type="entry name" value="MONOOXYGENASE, PUTATIVE (AFU_ORTHOLOGUE AFUA_8G02570)-RELATED"/>
    <property type="match status" value="1"/>
</dbReference>
<evidence type="ECO:0000313" key="5">
    <source>
        <dbReference type="Proteomes" id="UP001595378"/>
    </source>
</evidence>
<keyword evidence="3 4" id="KW-0503">Monooxygenase</keyword>
<dbReference type="SUPFAM" id="SSF51905">
    <property type="entry name" value="FAD/NAD(P)-binding domain"/>
    <property type="match status" value="1"/>
</dbReference>
<evidence type="ECO:0000256" key="2">
    <source>
        <dbReference type="ARBA" id="ARBA00010139"/>
    </source>
</evidence>
<dbReference type="EC" id="1.14.13.-" evidence="4"/>
<evidence type="ECO:0000313" key="4">
    <source>
        <dbReference type="EMBL" id="MFC3100036.1"/>
    </source>
</evidence>
<dbReference type="PANTHER" id="PTHR43872:SF1">
    <property type="entry name" value="MONOOXYGENASE, PUTATIVE (AFU_ORTHOLOGUE AFUA_8G02570)-RELATED"/>
    <property type="match status" value="1"/>
</dbReference>
<dbReference type="EMBL" id="JBHRSU010000004">
    <property type="protein sequence ID" value="MFC3100036.1"/>
    <property type="molecule type" value="Genomic_DNA"/>
</dbReference>
<evidence type="ECO:0000256" key="3">
    <source>
        <dbReference type="ARBA" id="ARBA00023033"/>
    </source>
</evidence>